<dbReference type="SUPFAM" id="SSF109604">
    <property type="entry name" value="HD-domain/PDEase-like"/>
    <property type="match status" value="1"/>
</dbReference>
<evidence type="ECO:0000313" key="3">
    <source>
        <dbReference type="EMBL" id="MEM5947067.1"/>
    </source>
</evidence>
<dbReference type="SMART" id="SM00471">
    <property type="entry name" value="HDc"/>
    <property type="match status" value="1"/>
</dbReference>
<dbReference type="InterPro" id="IPR052340">
    <property type="entry name" value="RNase_Y/CdgJ"/>
</dbReference>
<evidence type="ECO:0000259" key="2">
    <source>
        <dbReference type="PROSITE" id="PS51833"/>
    </source>
</evidence>
<dbReference type="InterPro" id="IPR036890">
    <property type="entry name" value="HATPase_C_sf"/>
</dbReference>
<feature type="domain" description="HD" evidence="1">
    <location>
        <begin position="233"/>
        <end position="359"/>
    </location>
</feature>
<keyword evidence="4" id="KW-1185">Reference proteome</keyword>
<dbReference type="EMBL" id="JBCHKQ010000001">
    <property type="protein sequence ID" value="MEM5947067.1"/>
    <property type="molecule type" value="Genomic_DNA"/>
</dbReference>
<dbReference type="PROSITE" id="PS51831">
    <property type="entry name" value="HD"/>
    <property type="match status" value="1"/>
</dbReference>
<protein>
    <submittedName>
        <fullName evidence="3">HDOD domain-containing protein</fullName>
    </submittedName>
</protein>
<proteinExistence type="predicted"/>
<dbReference type="SUPFAM" id="SSF55874">
    <property type="entry name" value="ATPase domain of HSP90 chaperone/DNA topoisomerase II/histidine kinase"/>
    <property type="match status" value="1"/>
</dbReference>
<dbReference type="InterPro" id="IPR006674">
    <property type="entry name" value="HD_domain"/>
</dbReference>
<sequence length="404" mass="46115">MRVFKEEISQDPKKYFNMFKDMGFYIKVSFHLKNNVLTISVSNNAPLTRNEQVRIFDRIARARLYDSLEEALSSVYDDTEGAGLGIVIIILMLKKLGLDEDAFDIDVVNGETVARMIIPMDEVHAEQLEKLSDEIVKEIESLPKFPENVLFLQKLIDNPDSTIQDIARQISTDPSLTADLLKVVNSAQFMLPKKVDSILEGVKILGLRGLKNLLYTYGTQKILGLGTEEQQQLWNHSMRTAFYAYTLAQKVLRNKDLLDDAYVGGILHDMGKIVFSHVHPNLLERIEGFRKARNIPQKLLEDLYGGLNHAEIGARLAEKWNFPDTLIEAIRYHHTPHECNQDYENVVQLVYVANILAMAEDGRIDFDQADPSVLARFGMPSQEAFDRVRKNLRKAFDKEMQKAT</sequence>
<name>A0ABU9U8S3_9SPIR</name>
<dbReference type="RefSeq" id="WP_420068520.1">
    <property type="nucleotide sequence ID" value="NZ_JBCHKQ010000001.1"/>
</dbReference>
<evidence type="ECO:0000313" key="4">
    <source>
        <dbReference type="Proteomes" id="UP001466331"/>
    </source>
</evidence>
<organism evidence="3 4">
    <name type="scientific">Rarispira pelagica</name>
    <dbReference type="NCBI Taxonomy" id="3141764"/>
    <lineage>
        <taxon>Bacteria</taxon>
        <taxon>Pseudomonadati</taxon>
        <taxon>Spirochaetota</taxon>
        <taxon>Spirochaetia</taxon>
        <taxon>Winmispirales</taxon>
        <taxon>Winmispiraceae</taxon>
        <taxon>Rarispira</taxon>
    </lineage>
</organism>
<dbReference type="PROSITE" id="PS51833">
    <property type="entry name" value="HDOD"/>
    <property type="match status" value="1"/>
</dbReference>
<dbReference type="CDD" id="cd00077">
    <property type="entry name" value="HDc"/>
    <property type="match status" value="1"/>
</dbReference>
<comment type="caution">
    <text evidence="3">The sequence shown here is derived from an EMBL/GenBank/DDBJ whole genome shotgun (WGS) entry which is preliminary data.</text>
</comment>
<reference evidence="3 4" key="1">
    <citation type="submission" date="2024-03" db="EMBL/GenBank/DDBJ databases">
        <title>Ignisphaera cupida sp. nov., a hyperthermophilic hydrolytic archaeon from a hot spring of Kamchatka, and proposal of Ignisphaeraceae fam. nov.</title>
        <authorList>
            <person name="Podosokorskaya O.A."/>
            <person name="Elcheninov A.G."/>
            <person name="Maltseva A.I."/>
            <person name="Zayulina K.S."/>
            <person name="Novikov A."/>
            <person name="Merkel A.Y."/>
        </authorList>
    </citation>
    <scope>NUCLEOTIDE SEQUENCE [LARGE SCALE GENOMIC DNA]</scope>
    <source>
        <strain evidence="3 4">38H-sp</strain>
    </source>
</reference>
<dbReference type="PANTHER" id="PTHR33525">
    <property type="match status" value="1"/>
</dbReference>
<accession>A0ABU9U8S3</accession>
<evidence type="ECO:0000259" key="1">
    <source>
        <dbReference type="PROSITE" id="PS51831"/>
    </source>
</evidence>
<dbReference type="NCBIfam" id="TIGR00277">
    <property type="entry name" value="HDIG"/>
    <property type="match status" value="1"/>
</dbReference>
<dbReference type="InterPro" id="IPR003607">
    <property type="entry name" value="HD/PDEase_dom"/>
</dbReference>
<dbReference type="Proteomes" id="UP001466331">
    <property type="component" value="Unassembled WGS sequence"/>
</dbReference>
<dbReference type="Gene3D" id="1.10.3210.10">
    <property type="entry name" value="Hypothetical protein af1432"/>
    <property type="match status" value="1"/>
</dbReference>
<dbReference type="Pfam" id="PF08668">
    <property type="entry name" value="HDOD"/>
    <property type="match status" value="1"/>
</dbReference>
<dbReference type="InterPro" id="IPR006675">
    <property type="entry name" value="HDIG_dom"/>
</dbReference>
<dbReference type="PANTHER" id="PTHR33525:SF3">
    <property type="entry name" value="RIBONUCLEASE Y"/>
    <property type="match status" value="1"/>
</dbReference>
<dbReference type="InterPro" id="IPR013976">
    <property type="entry name" value="HDOD"/>
</dbReference>
<feature type="domain" description="HDOD" evidence="2">
    <location>
        <begin position="142"/>
        <end position="336"/>
    </location>
</feature>
<gene>
    <name evidence="3" type="ORF">WKV44_00760</name>
</gene>